<protein>
    <recommendedName>
        <fullName evidence="5">DUF998 domain-containing protein</fullName>
    </recommendedName>
</protein>
<feature type="transmembrane region" description="Helical" evidence="2">
    <location>
        <begin position="34"/>
        <end position="53"/>
    </location>
</feature>
<feature type="transmembrane region" description="Helical" evidence="2">
    <location>
        <begin position="147"/>
        <end position="165"/>
    </location>
</feature>
<organism evidence="3 4">
    <name type="scientific">Agromyces cerinus subsp. cerinus</name>
    <dbReference type="NCBI Taxonomy" id="232089"/>
    <lineage>
        <taxon>Bacteria</taxon>
        <taxon>Bacillati</taxon>
        <taxon>Actinomycetota</taxon>
        <taxon>Actinomycetes</taxon>
        <taxon>Micrococcales</taxon>
        <taxon>Microbacteriaceae</taxon>
        <taxon>Agromyces</taxon>
    </lineage>
</organism>
<proteinExistence type="predicted"/>
<evidence type="ECO:0000313" key="3">
    <source>
        <dbReference type="EMBL" id="SIN68881.1"/>
    </source>
</evidence>
<feature type="transmembrane region" description="Helical" evidence="2">
    <location>
        <begin position="177"/>
        <end position="201"/>
    </location>
</feature>
<keyword evidence="4" id="KW-1185">Reference proteome</keyword>
<keyword evidence="2" id="KW-0812">Transmembrane</keyword>
<keyword evidence="2" id="KW-0472">Membrane</keyword>
<name>A0A1N6DDL8_9MICO</name>
<feature type="transmembrane region" description="Helical" evidence="2">
    <location>
        <begin position="207"/>
        <end position="226"/>
    </location>
</feature>
<evidence type="ECO:0000256" key="2">
    <source>
        <dbReference type="SAM" id="Phobius"/>
    </source>
</evidence>
<sequence>MCGASRFPNVETVPRSTSHVSPSASTWLRHPAAAALRLGGAGLVLLALGMMWASRIVFPGNTYVSGLGAAGEITSVAFNVSLAMVALGGAASAVGLWGLRSGRGLFGAWAVSTSLLAASAMFGVGAAVPCSTGCPIPLTPGAAPQDLVHTTAAVLGFALAGVAIIQTLRFGRVYASLAVPSLVLVIAAAAAGGILSLAGVATGLGGWLELIATTSALIWLTAVSLATQHRITTASVLHRSMADSQTPDTARPIGWTGGAPHLHLLG</sequence>
<feature type="compositionally biased region" description="Polar residues" evidence="1">
    <location>
        <begin position="14"/>
        <end position="23"/>
    </location>
</feature>
<evidence type="ECO:0008006" key="5">
    <source>
        <dbReference type="Google" id="ProtNLM"/>
    </source>
</evidence>
<reference evidence="4" key="1">
    <citation type="submission" date="2016-11" db="EMBL/GenBank/DDBJ databases">
        <authorList>
            <person name="Varghese N."/>
            <person name="Submissions S."/>
        </authorList>
    </citation>
    <scope>NUCLEOTIDE SEQUENCE [LARGE SCALE GENOMIC DNA]</scope>
    <source>
        <strain evidence="4">DSM 8595</strain>
    </source>
</reference>
<dbReference type="InterPro" id="IPR009339">
    <property type="entry name" value="DUF998"/>
</dbReference>
<feature type="transmembrane region" description="Helical" evidence="2">
    <location>
        <begin position="106"/>
        <end position="127"/>
    </location>
</feature>
<dbReference type="AlphaFoldDB" id="A0A1N6DDL8"/>
<dbReference type="STRING" id="232089.SAMN05443544_0067"/>
<accession>A0A1N6DDL8</accession>
<evidence type="ECO:0000313" key="4">
    <source>
        <dbReference type="Proteomes" id="UP000184699"/>
    </source>
</evidence>
<dbReference type="EMBL" id="FSRJ01000001">
    <property type="protein sequence ID" value="SIN68881.1"/>
    <property type="molecule type" value="Genomic_DNA"/>
</dbReference>
<dbReference type="Pfam" id="PF06197">
    <property type="entry name" value="DUF998"/>
    <property type="match status" value="1"/>
</dbReference>
<evidence type="ECO:0000256" key="1">
    <source>
        <dbReference type="SAM" id="MobiDB-lite"/>
    </source>
</evidence>
<gene>
    <name evidence="3" type="ORF">SAMN05443544_0067</name>
</gene>
<feature type="region of interest" description="Disordered" evidence="1">
    <location>
        <begin position="1"/>
        <end position="23"/>
    </location>
</feature>
<keyword evidence="2" id="KW-1133">Transmembrane helix</keyword>
<feature type="transmembrane region" description="Helical" evidence="2">
    <location>
        <begin position="73"/>
        <end position="99"/>
    </location>
</feature>
<dbReference type="Proteomes" id="UP000184699">
    <property type="component" value="Unassembled WGS sequence"/>
</dbReference>